<gene>
    <name evidence="1" type="ORF">LDC_0733</name>
</gene>
<name>D9PGT6_9ZZZZ</name>
<reference evidence="1" key="1">
    <citation type="submission" date="2010-07" db="EMBL/GenBank/DDBJ databases">
        <authorList>
            <consortium name="CONSOLIDER consortium CSD2007-00005"/>
            <person name="Guazzaroni M.-E."/>
            <person name="Richter M."/>
            <person name="Garcia-Salamanca A."/>
            <person name="Yarza P."/>
            <person name="Ferrer M."/>
        </authorList>
    </citation>
    <scope>NUCLEOTIDE SEQUENCE</scope>
</reference>
<organism evidence="1">
    <name type="scientific">sediment metagenome</name>
    <dbReference type="NCBI Taxonomy" id="749907"/>
    <lineage>
        <taxon>unclassified sequences</taxon>
        <taxon>metagenomes</taxon>
        <taxon>ecological metagenomes</taxon>
    </lineage>
</organism>
<evidence type="ECO:0000313" key="1">
    <source>
        <dbReference type="EMBL" id="EFK97229.1"/>
    </source>
</evidence>
<reference evidence="1" key="2">
    <citation type="journal article" date="2011" name="Microb. Ecol.">
        <title>Taxonomic and Functional Metagenomic Profiling of the Microbial Community in the Anoxic Sediment of a Sub-saline Shallow Lake (Laguna de Carrizo, Central Spain).</title>
        <authorList>
            <person name="Ferrer M."/>
            <person name="Guazzaroni M.E."/>
            <person name="Richter M."/>
            <person name="Garcia-Salamanca A."/>
            <person name="Yarza P."/>
            <person name="Suarez-Suarez A."/>
            <person name="Solano J."/>
            <person name="Alcaide M."/>
            <person name="van Dillewijn P."/>
            <person name="Molina-Henares M.A."/>
            <person name="Lopez-Cortes N."/>
            <person name="Al-Ramahi Y."/>
            <person name="Guerrero C."/>
            <person name="Acosta A."/>
            <person name="de Eugenio L.I."/>
            <person name="Martinez V."/>
            <person name="Marques S."/>
            <person name="Rojo F."/>
            <person name="Santero E."/>
            <person name="Genilloud O."/>
            <person name="Perez-Perez J."/>
            <person name="Rossello-Mora R."/>
            <person name="Ramos J.L."/>
        </authorList>
    </citation>
    <scope>NUCLEOTIDE SEQUENCE</scope>
</reference>
<accession>D9PGT6</accession>
<feature type="non-terminal residue" evidence="1">
    <location>
        <position position="86"/>
    </location>
</feature>
<comment type="caution">
    <text evidence="1">The sequence shown here is derived from an EMBL/GenBank/DDBJ whole genome shotgun (WGS) entry which is preliminary data.</text>
</comment>
<proteinExistence type="predicted"/>
<sequence>MCIVIIYDAVRAVRFAGLETIRNNDAAVINFTGSRVTVLTQFRSGSCTLETPWVIGVFSAGTPWAIFRPNPPGVLVNITIENNMVN</sequence>
<dbReference type="AlphaFoldDB" id="D9PGT6"/>
<dbReference type="EMBL" id="ADZX01000307">
    <property type="protein sequence ID" value="EFK97229.1"/>
    <property type="molecule type" value="Genomic_DNA"/>
</dbReference>
<protein>
    <submittedName>
        <fullName evidence="1">Uncharacterized protein</fullName>
    </submittedName>
</protein>